<gene>
    <name evidence="1" type="ORF">HYS17_06070</name>
</gene>
<accession>A0A7T5R0C9</accession>
<dbReference type="EMBL" id="CP066681">
    <property type="protein sequence ID" value="QQG35139.1"/>
    <property type="molecule type" value="Genomic_DNA"/>
</dbReference>
<evidence type="ECO:0000313" key="2">
    <source>
        <dbReference type="Proteomes" id="UP000595362"/>
    </source>
</evidence>
<reference evidence="1 2" key="1">
    <citation type="submission" date="2020-07" db="EMBL/GenBank/DDBJ databases">
        <title>Huge and variable diversity of episymbiotic CPR bacteria and DPANN archaea in groundwater ecosystems.</title>
        <authorList>
            <person name="He C.Y."/>
            <person name="Keren R."/>
            <person name="Whittaker M."/>
            <person name="Farag I.F."/>
            <person name="Doudna J."/>
            <person name="Cate J.H.D."/>
            <person name="Banfield J.F."/>
        </authorList>
    </citation>
    <scope>NUCLEOTIDE SEQUENCE [LARGE SCALE GENOMIC DNA]</scope>
    <source>
        <strain evidence="1">NC_groundwater_70_Ag_B-0.1um_54_66</strain>
    </source>
</reference>
<name>A0A7T5R0C9_9BACT</name>
<organism evidence="1 2">
    <name type="scientific">Micavibrio aeruginosavorus</name>
    <dbReference type="NCBI Taxonomy" id="349221"/>
    <lineage>
        <taxon>Bacteria</taxon>
        <taxon>Pseudomonadati</taxon>
        <taxon>Bdellovibrionota</taxon>
        <taxon>Bdellovibrionia</taxon>
        <taxon>Bdellovibrionales</taxon>
        <taxon>Pseudobdellovibrionaceae</taxon>
        <taxon>Micavibrio</taxon>
    </lineage>
</organism>
<dbReference type="Proteomes" id="UP000595362">
    <property type="component" value="Chromosome"/>
</dbReference>
<dbReference type="AlphaFoldDB" id="A0A7T5R0C9"/>
<sequence>MRKIYYTESPERRRLKQEALLILKQTRGLIDHSLLEQARQQITAALNAPLAVSRSKGKNAADDRYESIDRQKNLATVMKFIEIKSGNKSLMQEMQTILSEIGP</sequence>
<protein>
    <submittedName>
        <fullName evidence="1">Uncharacterized protein</fullName>
    </submittedName>
</protein>
<evidence type="ECO:0000313" key="1">
    <source>
        <dbReference type="EMBL" id="QQG35139.1"/>
    </source>
</evidence>
<proteinExistence type="predicted"/>